<evidence type="ECO:0000256" key="7">
    <source>
        <dbReference type="ARBA" id="ARBA00022824"/>
    </source>
</evidence>
<evidence type="ECO:0000256" key="2">
    <source>
        <dbReference type="ARBA" id="ARBA00004174"/>
    </source>
</evidence>
<evidence type="ECO:0000256" key="9">
    <source>
        <dbReference type="ARBA" id="ARBA00023002"/>
    </source>
</evidence>
<protein>
    <submittedName>
        <fullName evidence="17">Probable cytochrome P450 6a14</fullName>
    </submittedName>
</protein>
<keyword evidence="5 13" id="KW-0349">Heme</keyword>
<dbReference type="InterPro" id="IPR002401">
    <property type="entry name" value="Cyt_P450_E_grp-I"/>
</dbReference>
<evidence type="ECO:0000256" key="4">
    <source>
        <dbReference type="ARBA" id="ARBA00010617"/>
    </source>
</evidence>
<dbReference type="InterPro" id="IPR017972">
    <property type="entry name" value="Cyt_P450_CS"/>
</dbReference>
<dbReference type="Pfam" id="PF00067">
    <property type="entry name" value="p450"/>
    <property type="match status" value="1"/>
</dbReference>
<accession>A0A6P4HME0</accession>
<keyword evidence="7" id="KW-0256">Endoplasmic reticulum</keyword>
<evidence type="ECO:0000313" key="16">
    <source>
        <dbReference type="Proteomes" id="UP001652661"/>
    </source>
</evidence>
<keyword evidence="15" id="KW-0732">Signal</keyword>
<evidence type="ECO:0000256" key="13">
    <source>
        <dbReference type="PIRSR" id="PIRSR602401-1"/>
    </source>
</evidence>
<name>A0A6P4HME0_DROKI</name>
<dbReference type="PANTHER" id="PTHR24292">
    <property type="entry name" value="CYTOCHROME P450"/>
    <property type="match status" value="1"/>
</dbReference>
<keyword evidence="11 14" id="KW-0503">Monooxygenase</keyword>
<gene>
    <name evidence="17" type="primary">LOC108070793</name>
</gene>
<proteinExistence type="inferred from homology"/>
<dbReference type="InterPro" id="IPR001128">
    <property type="entry name" value="Cyt_P450"/>
</dbReference>
<dbReference type="AlphaFoldDB" id="A0A6P4HME0"/>
<feature type="chain" id="PRO_5028385511" evidence="15">
    <location>
        <begin position="16"/>
        <end position="506"/>
    </location>
</feature>
<dbReference type="GO" id="GO:0016705">
    <property type="term" value="F:oxidoreductase activity, acting on paired donors, with incorporation or reduction of molecular oxygen"/>
    <property type="evidence" value="ECO:0007669"/>
    <property type="project" value="InterPro"/>
</dbReference>
<dbReference type="Gene3D" id="1.10.630.10">
    <property type="entry name" value="Cytochrome P450"/>
    <property type="match status" value="1"/>
</dbReference>
<dbReference type="GO" id="GO:0005789">
    <property type="term" value="C:endoplasmic reticulum membrane"/>
    <property type="evidence" value="ECO:0007669"/>
    <property type="project" value="UniProtKB-SubCell"/>
</dbReference>
<dbReference type="GeneID" id="108070793"/>
<keyword evidence="6 13" id="KW-0479">Metal-binding</keyword>
<reference evidence="16" key="1">
    <citation type="submission" date="2025-05" db="UniProtKB">
        <authorList>
            <consortium name="RefSeq"/>
        </authorList>
    </citation>
    <scope>NUCLEOTIDE SEQUENCE [LARGE SCALE GENOMIC DNA]</scope>
    <source>
        <strain evidence="16">14028-0561.14</strain>
    </source>
</reference>
<keyword evidence="8" id="KW-0492">Microsome</keyword>
<dbReference type="PRINTS" id="PR00385">
    <property type="entry name" value="P450"/>
</dbReference>
<keyword evidence="10 13" id="KW-0408">Iron</keyword>
<dbReference type="RefSeq" id="XP_017016882.1">
    <property type="nucleotide sequence ID" value="XM_017161393.3"/>
</dbReference>
<dbReference type="OrthoDB" id="2789670at2759"/>
<evidence type="ECO:0000256" key="11">
    <source>
        <dbReference type="ARBA" id="ARBA00023033"/>
    </source>
</evidence>
<evidence type="ECO:0000256" key="5">
    <source>
        <dbReference type="ARBA" id="ARBA00022617"/>
    </source>
</evidence>
<dbReference type="GO" id="GO:0004497">
    <property type="term" value="F:monooxygenase activity"/>
    <property type="evidence" value="ECO:0007669"/>
    <property type="project" value="UniProtKB-KW"/>
</dbReference>
<dbReference type="GO" id="GO:0005506">
    <property type="term" value="F:iron ion binding"/>
    <property type="evidence" value="ECO:0007669"/>
    <property type="project" value="InterPro"/>
</dbReference>
<comment type="similarity">
    <text evidence="4 14">Belongs to the cytochrome P450 family.</text>
</comment>
<dbReference type="CDD" id="cd11056">
    <property type="entry name" value="CYP6-like"/>
    <property type="match status" value="1"/>
</dbReference>
<dbReference type="SUPFAM" id="SSF48264">
    <property type="entry name" value="Cytochrome P450"/>
    <property type="match status" value="1"/>
</dbReference>
<reference evidence="17" key="2">
    <citation type="submission" date="2025-08" db="UniProtKB">
        <authorList>
            <consortium name="RefSeq"/>
        </authorList>
    </citation>
    <scope>IDENTIFICATION</scope>
    <source>
        <strain evidence="17">14028-0561.14</strain>
        <tissue evidence="17">Whole fly</tissue>
    </source>
</reference>
<evidence type="ECO:0000256" key="10">
    <source>
        <dbReference type="ARBA" id="ARBA00023004"/>
    </source>
</evidence>
<evidence type="ECO:0000256" key="1">
    <source>
        <dbReference type="ARBA" id="ARBA00001971"/>
    </source>
</evidence>
<dbReference type="GO" id="GO:0020037">
    <property type="term" value="F:heme binding"/>
    <property type="evidence" value="ECO:0007669"/>
    <property type="project" value="InterPro"/>
</dbReference>
<dbReference type="PRINTS" id="PR00463">
    <property type="entry name" value="EP450I"/>
</dbReference>
<evidence type="ECO:0000256" key="6">
    <source>
        <dbReference type="ARBA" id="ARBA00022723"/>
    </source>
</evidence>
<evidence type="ECO:0000313" key="17">
    <source>
        <dbReference type="RefSeq" id="XP_017016882.1"/>
    </source>
</evidence>
<sequence length="506" mass="57895">MLLTLALLGLVLALAYNFYQNIYTYWTRKGVLHETPLPLFGNMKGVGIKYHMRDINQRIYDKFKGKAPFAGMFMFFRRTAMIIDPDLIKQVLIKDFHYFQDRGGFNSSRDDPLTAHLLTLEGEEWKSMRQKLTPVFSSGKIKKMSGVVVEVGHQLIDAMDQCVREAAVEDGDVEIKDLCARFTTDVIGSCAFGLECYSLKDPNAEFRSMGRKIFEKPRHSMLVNIFIMTNANLAKKLRMKILSDEVTQFFLSAVENTVDYRLKNGVKRNDFIDQLIELRAEDQEAAKKGIGIDLSKGLTLEQMAAQSFVFFFAGFETSSSTMSFCLYELALQQDIQDRLREEIETVLSGGELTYDAIAEMTYLDQVVSETLRKYPIVSALFRIAHDNYKVPHTNHVLEKGTTVLIPVHNIHRDANIYPEPDKFDPSRFEPEEIKARHPFSYLPFGDGPRNCIGLRFGKMQTKIGIVSLLRRFKFSISKRTEVPLVLDIRSNTLNCKNGIHLKVERI</sequence>
<dbReference type="FunFam" id="1.10.630.10:FF:000042">
    <property type="entry name" value="Cytochrome P450"/>
    <property type="match status" value="1"/>
</dbReference>
<keyword evidence="16" id="KW-1185">Reference proteome</keyword>
<organism evidence="16 17">
    <name type="scientific">Drosophila kikkawai</name>
    <name type="common">Fruit fly</name>
    <dbReference type="NCBI Taxonomy" id="30033"/>
    <lineage>
        <taxon>Eukaryota</taxon>
        <taxon>Metazoa</taxon>
        <taxon>Ecdysozoa</taxon>
        <taxon>Arthropoda</taxon>
        <taxon>Hexapoda</taxon>
        <taxon>Insecta</taxon>
        <taxon>Pterygota</taxon>
        <taxon>Neoptera</taxon>
        <taxon>Endopterygota</taxon>
        <taxon>Diptera</taxon>
        <taxon>Brachycera</taxon>
        <taxon>Muscomorpha</taxon>
        <taxon>Ephydroidea</taxon>
        <taxon>Drosophilidae</taxon>
        <taxon>Drosophila</taxon>
        <taxon>Sophophora</taxon>
    </lineage>
</organism>
<evidence type="ECO:0000256" key="12">
    <source>
        <dbReference type="ARBA" id="ARBA00023136"/>
    </source>
</evidence>
<evidence type="ECO:0000256" key="14">
    <source>
        <dbReference type="RuleBase" id="RU000461"/>
    </source>
</evidence>
<dbReference type="InterPro" id="IPR036396">
    <property type="entry name" value="Cyt_P450_sf"/>
</dbReference>
<comment type="cofactor">
    <cofactor evidence="1 13">
        <name>heme</name>
        <dbReference type="ChEBI" id="CHEBI:30413"/>
    </cofactor>
</comment>
<feature type="signal peptide" evidence="15">
    <location>
        <begin position="1"/>
        <end position="15"/>
    </location>
</feature>
<comment type="subcellular location">
    <subcellularLocation>
        <location evidence="3">Endoplasmic reticulum membrane</location>
        <topology evidence="3">Peripheral membrane protein</topology>
    </subcellularLocation>
    <subcellularLocation>
        <location evidence="2">Microsome membrane</location>
        <topology evidence="2">Peripheral membrane protein</topology>
    </subcellularLocation>
</comment>
<feature type="binding site" description="axial binding residue" evidence="13">
    <location>
        <position position="451"/>
    </location>
    <ligand>
        <name>heme</name>
        <dbReference type="ChEBI" id="CHEBI:30413"/>
    </ligand>
    <ligandPart>
        <name>Fe</name>
        <dbReference type="ChEBI" id="CHEBI:18248"/>
    </ligandPart>
</feature>
<dbReference type="PROSITE" id="PS00086">
    <property type="entry name" value="CYTOCHROME_P450"/>
    <property type="match status" value="1"/>
</dbReference>
<evidence type="ECO:0000256" key="3">
    <source>
        <dbReference type="ARBA" id="ARBA00004406"/>
    </source>
</evidence>
<dbReference type="PANTHER" id="PTHR24292:SF100">
    <property type="entry name" value="CYTOCHROME P450 6A16, ISOFORM B-RELATED"/>
    <property type="match status" value="1"/>
</dbReference>
<keyword evidence="9 14" id="KW-0560">Oxidoreductase</keyword>
<dbReference type="InterPro" id="IPR050476">
    <property type="entry name" value="Insect_CytP450_Detox"/>
</dbReference>
<evidence type="ECO:0000256" key="15">
    <source>
        <dbReference type="SAM" id="SignalP"/>
    </source>
</evidence>
<keyword evidence="12" id="KW-0472">Membrane</keyword>
<dbReference type="Proteomes" id="UP001652661">
    <property type="component" value="Chromosome 2R"/>
</dbReference>
<evidence type="ECO:0000256" key="8">
    <source>
        <dbReference type="ARBA" id="ARBA00022848"/>
    </source>
</evidence>